<keyword evidence="2 7" id="KW-0812">Transmembrane</keyword>
<feature type="transmembrane region" description="Helical" evidence="7">
    <location>
        <begin position="80"/>
        <end position="102"/>
    </location>
</feature>
<dbReference type="PROSITE" id="PS50893">
    <property type="entry name" value="ABC_TRANSPORTER_2"/>
    <property type="match status" value="1"/>
</dbReference>
<reference evidence="11" key="1">
    <citation type="submission" date="2018-12" db="EMBL/GenBank/DDBJ databases">
        <title>Complete genome sequencing of Jeotgalibaca sp. H21T32.</title>
        <authorList>
            <person name="Bae J.-W."/>
            <person name="Lee S.-Y."/>
        </authorList>
    </citation>
    <scope>NUCLEOTIDE SEQUENCE [LARGE SCALE GENOMIC DNA]</scope>
    <source>
        <strain evidence="11">H21T32</strain>
    </source>
</reference>
<keyword evidence="11" id="KW-1185">Reference proteome</keyword>
<dbReference type="PANTHER" id="PTHR24221">
    <property type="entry name" value="ATP-BINDING CASSETTE SUB-FAMILY B"/>
    <property type="match status" value="1"/>
</dbReference>
<feature type="domain" description="ABC transporter" evidence="8">
    <location>
        <begin position="385"/>
        <end position="623"/>
    </location>
</feature>
<dbReference type="SUPFAM" id="SSF90123">
    <property type="entry name" value="ABC transporter transmembrane region"/>
    <property type="match status" value="1"/>
</dbReference>
<dbReference type="PROSITE" id="PS50929">
    <property type="entry name" value="ABC_TM1F"/>
    <property type="match status" value="1"/>
</dbReference>
<dbReference type="InterPro" id="IPR039421">
    <property type="entry name" value="Type_1_exporter"/>
</dbReference>
<keyword evidence="3" id="KW-0547">Nucleotide-binding</keyword>
<evidence type="ECO:0000256" key="5">
    <source>
        <dbReference type="ARBA" id="ARBA00022989"/>
    </source>
</evidence>
<evidence type="ECO:0000256" key="1">
    <source>
        <dbReference type="ARBA" id="ARBA00004651"/>
    </source>
</evidence>
<dbReference type="PANTHER" id="PTHR24221:SF654">
    <property type="entry name" value="ATP-BINDING CASSETTE SUB-FAMILY B MEMBER 6"/>
    <property type="match status" value="1"/>
</dbReference>
<dbReference type="GO" id="GO:0034040">
    <property type="term" value="F:ATPase-coupled lipid transmembrane transporter activity"/>
    <property type="evidence" value="ECO:0007669"/>
    <property type="project" value="TreeGrafter"/>
</dbReference>
<evidence type="ECO:0000313" key="11">
    <source>
        <dbReference type="Proteomes" id="UP000273326"/>
    </source>
</evidence>
<dbReference type="EMBL" id="CP034465">
    <property type="protein sequence ID" value="AZP04059.1"/>
    <property type="molecule type" value="Genomic_DNA"/>
</dbReference>
<accession>A0A3S9H9M1</accession>
<dbReference type="AlphaFoldDB" id="A0A3S9H9M1"/>
<gene>
    <name evidence="10" type="ORF">EJN90_04885</name>
</gene>
<comment type="subcellular location">
    <subcellularLocation>
        <location evidence="1">Cell membrane</location>
        <topology evidence="1">Multi-pass membrane protein</topology>
    </subcellularLocation>
</comment>
<dbReference type="InterPro" id="IPR036640">
    <property type="entry name" value="ABC1_TM_sf"/>
</dbReference>
<evidence type="ECO:0000256" key="6">
    <source>
        <dbReference type="ARBA" id="ARBA00023136"/>
    </source>
</evidence>
<keyword evidence="5 7" id="KW-1133">Transmembrane helix</keyword>
<evidence type="ECO:0000256" key="3">
    <source>
        <dbReference type="ARBA" id="ARBA00022741"/>
    </source>
</evidence>
<dbReference type="GO" id="GO:0016887">
    <property type="term" value="F:ATP hydrolysis activity"/>
    <property type="evidence" value="ECO:0007669"/>
    <property type="project" value="InterPro"/>
</dbReference>
<organism evidence="10 11">
    <name type="scientific">Jeotgalibaca ciconiae</name>
    <dbReference type="NCBI Taxonomy" id="2496265"/>
    <lineage>
        <taxon>Bacteria</taxon>
        <taxon>Bacillati</taxon>
        <taxon>Bacillota</taxon>
        <taxon>Bacilli</taxon>
        <taxon>Lactobacillales</taxon>
        <taxon>Carnobacteriaceae</taxon>
        <taxon>Jeotgalibaca</taxon>
    </lineage>
</organism>
<dbReference type="PROSITE" id="PS00211">
    <property type="entry name" value="ABC_TRANSPORTER_1"/>
    <property type="match status" value="1"/>
</dbReference>
<evidence type="ECO:0000256" key="2">
    <source>
        <dbReference type="ARBA" id="ARBA00022692"/>
    </source>
</evidence>
<dbReference type="InterPro" id="IPR003439">
    <property type="entry name" value="ABC_transporter-like_ATP-bd"/>
</dbReference>
<dbReference type="GO" id="GO:0140359">
    <property type="term" value="F:ABC-type transporter activity"/>
    <property type="evidence" value="ECO:0007669"/>
    <property type="project" value="InterPro"/>
</dbReference>
<dbReference type="Pfam" id="PF00005">
    <property type="entry name" value="ABC_tran"/>
    <property type="match status" value="1"/>
</dbReference>
<keyword evidence="4 10" id="KW-0067">ATP-binding</keyword>
<evidence type="ECO:0000313" key="10">
    <source>
        <dbReference type="EMBL" id="AZP04059.1"/>
    </source>
</evidence>
<evidence type="ECO:0000259" key="8">
    <source>
        <dbReference type="PROSITE" id="PS50893"/>
    </source>
</evidence>
<name>A0A3S9H9M1_9LACT</name>
<dbReference type="Proteomes" id="UP000273326">
    <property type="component" value="Chromosome"/>
</dbReference>
<dbReference type="InterPro" id="IPR003593">
    <property type="entry name" value="AAA+_ATPase"/>
</dbReference>
<protein>
    <submittedName>
        <fullName evidence="10">ABC transporter ATP-binding protein</fullName>
    </submittedName>
</protein>
<dbReference type="KEGG" id="jeh:EJN90_04885"/>
<feature type="transmembrane region" description="Helical" evidence="7">
    <location>
        <begin position="165"/>
        <end position="183"/>
    </location>
</feature>
<keyword evidence="6 7" id="KW-0472">Membrane</keyword>
<dbReference type="OrthoDB" id="9806127at2"/>
<evidence type="ECO:0000256" key="7">
    <source>
        <dbReference type="SAM" id="Phobius"/>
    </source>
</evidence>
<dbReference type="Gene3D" id="3.40.50.300">
    <property type="entry name" value="P-loop containing nucleotide triphosphate hydrolases"/>
    <property type="match status" value="1"/>
</dbReference>
<dbReference type="InterPro" id="IPR017871">
    <property type="entry name" value="ABC_transporter-like_CS"/>
</dbReference>
<dbReference type="Gene3D" id="1.20.1560.10">
    <property type="entry name" value="ABC transporter type 1, transmembrane domain"/>
    <property type="match status" value="1"/>
</dbReference>
<dbReference type="GO" id="GO:0005524">
    <property type="term" value="F:ATP binding"/>
    <property type="evidence" value="ECO:0007669"/>
    <property type="project" value="UniProtKB-KW"/>
</dbReference>
<dbReference type="InterPro" id="IPR011527">
    <property type="entry name" value="ABC1_TM_dom"/>
</dbReference>
<evidence type="ECO:0000256" key="4">
    <source>
        <dbReference type="ARBA" id="ARBA00022840"/>
    </source>
</evidence>
<dbReference type="SMART" id="SM00382">
    <property type="entry name" value="AAA"/>
    <property type="match status" value="1"/>
</dbReference>
<evidence type="ECO:0000259" key="9">
    <source>
        <dbReference type="PROSITE" id="PS50929"/>
    </source>
</evidence>
<dbReference type="CDD" id="cd03228">
    <property type="entry name" value="ABCC_MRP_Like"/>
    <property type="match status" value="1"/>
</dbReference>
<feature type="transmembrane region" description="Helical" evidence="7">
    <location>
        <begin position="198"/>
        <end position="219"/>
    </location>
</feature>
<dbReference type="GO" id="GO:0005886">
    <property type="term" value="C:plasma membrane"/>
    <property type="evidence" value="ECO:0007669"/>
    <property type="project" value="UniProtKB-SubCell"/>
</dbReference>
<feature type="domain" description="ABC transmembrane type-1" evidence="9">
    <location>
        <begin position="58"/>
        <end position="350"/>
    </location>
</feature>
<feature type="transmembrane region" description="Helical" evidence="7">
    <location>
        <begin position="291"/>
        <end position="312"/>
    </location>
</feature>
<dbReference type="InterPro" id="IPR027417">
    <property type="entry name" value="P-loop_NTPase"/>
</dbReference>
<proteinExistence type="predicted"/>
<sequence length="644" mass="73512">MQKCIPFKVNITKKNGRVKKMNNVLSLNKKGFALMYTIEPTLVWVSVIQGSLEALYPFIPFYFTSRILDLLLKGAINNQLIWYIVSALLSSFFVTTVASGLAHTRESLIYRAMDKKEMLLNKKIIHMDYQFVEDTKVQEKLSNIRMNEMTGGIGMFRLFNTTKNFVKNLMTVIIALLLIIPLLRSQSSSQITAINMDSSWIVALFFLSLLVYITLVLFLNKKAFKKYDEYIQGGVYLNNLVGAIFPILRNYNSGKEIRIYNQQSIYSKLFDESLNHSKKTLFGINYVSNQVAIVSTILSYLILSLSYVWVIVKALNGAISPGTVIQYTGALSLLIRELPSFLEELSSLINNSIGLQNLFDFLEMKGNRHEGTLPVEKRLDNEYTLEARNVSFKYPGTDEYVLKDVNITLTVGEKLAIVGMNGSGKTTFIKLLCRLYDPTEGEILLNGIDIRKYDYQEYLRLLSVVFQDFQLYAFQLGENVSASKNMEEERVRDALQKSGFSKRLEKLKDDLNTYLYKEYDENGIEISGGEAQKIAMARAIYKQAPIVILDEPTAALDPLSEFEMYTNFAEVTGNRTTIYISHRLSSCRFCDTIAVFDKGKIIQRGSHKELVQEKDGKYYELWQAQAQYYMKDESGLVQEVAISQ</sequence>
<dbReference type="SUPFAM" id="SSF52540">
    <property type="entry name" value="P-loop containing nucleoside triphosphate hydrolases"/>
    <property type="match status" value="1"/>
</dbReference>